<dbReference type="GO" id="GO:0016791">
    <property type="term" value="F:phosphatase activity"/>
    <property type="evidence" value="ECO:0007669"/>
    <property type="project" value="TreeGrafter"/>
</dbReference>
<dbReference type="Pfam" id="PF00300">
    <property type="entry name" value="His_Phos_1"/>
    <property type="match status" value="1"/>
</dbReference>
<dbReference type="Proteomes" id="UP000001017">
    <property type="component" value="Chromosome"/>
</dbReference>
<sequence>MKIAILIRHGESDINVKGILSDSIDGNSLTERGIRQAEHARDQLTGLEIKNVYSSPINRARETAEIIASSFGKEVVIDDRLREIGLGKASGRRASDFRDELYTGHISGSIRKELEMEEWTSLQTRVVEALAAREGINVYTTHSDPIRAAISYFLELGEPESYGISIKNASMTFIDVEIGRILSIGSIIVSDEIKKYVSRRH</sequence>
<dbReference type="PANTHER" id="PTHR48100">
    <property type="entry name" value="BROAD-SPECIFICITY PHOSPHATASE YOR283W-RELATED"/>
    <property type="match status" value="1"/>
</dbReference>
<dbReference type="InterPro" id="IPR054929">
    <property type="entry name" value="dPGM_arch"/>
</dbReference>
<dbReference type="PANTHER" id="PTHR48100:SF1">
    <property type="entry name" value="HISTIDINE PHOSPHATASE FAMILY PROTEIN-RELATED"/>
    <property type="match status" value="1"/>
</dbReference>
<dbReference type="SMART" id="SM00855">
    <property type="entry name" value="PGAM"/>
    <property type="match status" value="1"/>
</dbReference>
<dbReference type="STRING" id="273116.gene:9381030"/>
<keyword evidence="2" id="KW-0413">Isomerase</keyword>
<dbReference type="InterPro" id="IPR050275">
    <property type="entry name" value="PGM_Phosphatase"/>
</dbReference>
<evidence type="ECO:0000256" key="2">
    <source>
        <dbReference type="ARBA" id="ARBA00023235"/>
    </source>
</evidence>
<reference evidence="4 5" key="1">
    <citation type="journal article" date="1999" name="Proc. Jpn. Acad.">
        <title>Determination of the complete genomic DNA sequence of Thermoplasma volvanium GSS1.</title>
        <authorList>
            <person name="Kawashima T."/>
            <person name="Yamamoto Y."/>
            <person name="Aramaki H."/>
            <person name="Nunoshiba T."/>
            <person name="Kawamoto T."/>
            <person name="Watanabe K."/>
            <person name="Yamazaki M."/>
            <person name="Kanehori K."/>
            <person name="Amano N."/>
            <person name="Ohya Y."/>
            <person name="Makino K."/>
            <person name="Suzuki M."/>
        </authorList>
    </citation>
    <scope>NUCLEOTIDE SEQUENCE [LARGE SCALE GENOMIC DNA]</scope>
    <source>
        <strain evidence="5">ATCC 51530 / DSM 4299 / JCM 9571 / NBRC 15438 / GSS1</strain>
    </source>
</reference>
<dbReference type="PROSITE" id="PS00175">
    <property type="entry name" value="PG_MUTASE"/>
    <property type="match status" value="1"/>
</dbReference>
<feature type="binding site" evidence="3">
    <location>
        <begin position="8"/>
        <end position="15"/>
    </location>
    <ligand>
        <name>substrate</name>
    </ligand>
</feature>
<evidence type="ECO:0000313" key="5">
    <source>
        <dbReference type="Proteomes" id="UP000001017"/>
    </source>
</evidence>
<dbReference type="Gene3D" id="3.40.50.1240">
    <property type="entry name" value="Phosphoglycerate mutase-like"/>
    <property type="match status" value="1"/>
</dbReference>
<dbReference type="GeneID" id="1440773"/>
<protein>
    <submittedName>
        <fullName evidence="4">Phosphoglycerate mutase</fullName>
    </submittedName>
</protein>
<gene>
    <name evidence="4" type="ORF">TVG0270675</name>
</gene>
<dbReference type="AlphaFoldDB" id="Q97C47"/>
<organism evidence="4 5">
    <name type="scientific">Thermoplasma volcanium (strain ATCC 51530 / DSM 4299 / JCM 9571 / NBRC 15438 / GSS1)</name>
    <dbReference type="NCBI Taxonomy" id="273116"/>
    <lineage>
        <taxon>Archaea</taxon>
        <taxon>Methanobacteriati</taxon>
        <taxon>Thermoplasmatota</taxon>
        <taxon>Thermoplasmata</taxon>
        <taxon>Thermoplasmatales</taxon>
        <taxon>Thermoplasmataceae</taxon>
        <taxon>Thermoplasma</taxon>
    </lineage>
</organism>
<keyword evidence="5" id="KW-1185">Reference proteome</keyword>
<dbReference type="CDD" id="cd07067">
    <property type="entry name" value="HP_PGM_like"/>
    <property type="match status" value="1"/>
</dbReference>
<dbReference type="SUPFAM" id="SSF53254">
    <property type="entry name" value="Phosphoglycerate mutase-like"/>
    <property type="match status" value="1"/>
</dbReference>
<dbReference type="eggNOG" id="arCOG01991">
    <property type="taxonomic scope" value="Archaea"/>
</dbReference>
<evidence type="ECO:0000256" key="1">
    <source>
        <dbReference type="ARBA" id="ARBA00023152"/>
    </source>
</evidence>
<dbReference type="InterPro" id="IPR029033">
    <property type="entry name" value="His_PPase_superfam"/>
</dbReference>
<dbReference type="OrthoDB" id="304253at2157"/>
<dbReference type="NCBIfam" id="NF038349">
    <property type="entry name" value="dPGM_arch"/>
    <property type="match status" value="1"/>
</dbReference>
<proteinExistence type="predicted"/>
<feature type="binding site" evidence="3">
    <location>
        <position position="59"/>
    </location>
    <ligand>
        <name>substrate</name>
    </ligand>
</feature>
<dbReference type="InterPro" id="IPR013078">
    <property type="entry name" value="His_Pase_superF_clade-1"/>
</dbReference>
<evidence type="ECO:0000256" key="3">
    <source>
        <dbReference type="PIRSR" id="PIRSR613078-2"/>
    </source>
</evidence>
<evidence type="ECO:0000313" key="4">
    <source>
        <dbReference type="EMBL" id="BAB59400.1"/>
    </source>
</evidence>
<dbReference type="RefSeq" id="WP_010916515.1">
    <property type="nucleotide sequence ID" value="NC_002689.2"/>
</dbReference>
<accession>Q97C47</accession>
<name>Q97C47_THEVO</name>
<dbReference type="PhylomeDB" id="Q97C47"/>
<dbReference type="GO" id="GO:0005737">
    <property type="term" value="C:cytoplasm"/>
    <property type="evidence" value="ECO:0007669"/>
    <property type="project" value="TreeGrafter"/>
</dbReference>
<dbReference type="InterPro" id="IPR001345">
    <property type="entry name" value="PG/BPGM_mutase_AS"/>
</dbReference>
<reference evidence="4 5" key="2">
    <citation type="journal article" date="2000" name="Proc. Natl. Acad. Sci. U.S.A.">
        <title>Archaeal adaptation to higher temperatures revealed by genomic sequence of Thermoplasma volcanium.</title>
        <authorList>
            <person name="Kawashima T."/>
            <person name="Amano N."/>
            <person name="Koike H."/>
            <person name="Makino S."/>
            <person name="Higuchi S."/>
            <person name="Kawashima-Ohya Y."/>
            <person name="Watanabe K."/>
            <person name="Yamazaki M."/>
            <person name="Kanehori K."/>
            <person name="Kawamoto T."/>
            <person name="Nunoshiba T."/>
            <person name="Yamamoto Y."/>
            <person name="Aramaki H."/>
            <person name="Makino K."/>
            <person name="Suzuki M."/>
        </authorList>
    </citation>
    <scope>NUCLEOTIDE SEQUENCE [LARGE SCALE GENOMIC DNA]</scope>
    <source>
        <strain evidence="5">ATCC 51530 / DSM 4299 / JCM 9571 / NBRC 15438 / GSS1</strain>
    </source>
</reference>
<keyword evidence="1" id="KW-0324">Glycolysis</keyword>
<dbReference type="EMBL" id="BA000011">
    <property type="protein sequence ID" value="BAB59400.1"/>
    <property type="molecule type" value="Genomic_DNA"/>
</dbReference>
<dbReference type="KEGG" id="tvo:TVG0270675"/>
<dbReference type="HOGENOM" id="CLU_033323_9_3_2"/>
<dbReference type="PaxDb" id="273116-14324472"/>